<accession>G8RSC2</accession>
<dbReference type="eggNOG" id="ENOG5031M0I">
    <property type="taxonomic scope" value="Bacteria"/>
</dbReference>
<name>G8RSC2_MYCRN</name>
<dbReference type="HOGENOM" id="CLU_134996_0_0_11"/>
<dbReference type="Proteomes" id="UP000005442">
    <property type="component" value="Chromosome"/>
</dbReference>
<dbReference type="KEGG" id="mrh:MycrhN_4784"/>
<sequence>MKKLVVLSGGLVAVGSVALVGAGIAMSQPSAGGAANVIDEPYGRAIQILESQGIKPLFGGKTGSVLQQSQCLVSSQKLIKSSSQGNPAAKVQLFLDCTQTAADKLAEMGSAGGPRVGGNGVTTVTPTPVVPIQGAPGAGAPVAPPG</sequence>
<dbReference type="PATRIC" id="fig|710685.3.peg.4789"/>
<gene>
    <name evidence="1" type="ordered locus">MycrhN_4784</name>
</gene>
<organism evidence="1 2">
    <name type="scientific">Mycolicibacterium rhodesiae (strain NBB3)</name>
    <name type="common">Mycobacterium rhodesiae</name>
    <dbReference type="NCBI Taxonomy" id="710685"/>
    <lineage>
        <taxon>Bacteria</taxon>
        <taxon>Bacillati</taxon>
        <taxon>Actinomycetota</taxon>
        <taxon>Actinomycetes</taxon>
        <taxon>Mycobacteriales</taxon>
        <taxon>Mycobacteriaceae</taxon>
        <taxon>Mycolicibacterium</taxon>
    </lineage>
</organism>
<dbReference type="STRING" id="710685.MycrhN_4784"/>
<proteinExistence type="predicted"/>
<reference evidence="1 2" key="1">
    <citation type="submission" date="2011-12" db="EMBL/GenBank/DDBJ databases">
        <title>Complete sequence of Mycobacterium rhodesiae NBB3.</title>
        <authorList>
            <consortium name="US DOE Joint Genome Institute"/>
            <person name="Lucas S."/>
            <person name="Han J."/>
            <person name="Lapidus A."/>
            <person name="Cheng J.-F."/>
            <person name="Goodwin L."/>
            <person name="Pitluck S."/>
            <person name="Peters L."/>
            <person name="Mikhailova N."/>
            <person name="Gu W."/>
            <person name="Detter J.C."/>
            <person name="Han C."/>
            <person name="Tapia R."/>
            <person name="Land M."/>
            <person name="Hauser L."/>
            <person name="Kyrpides N."/>
            <person name="Ivanova N."/>
            <person name="Pagani I."/>
            <person name="Mattes T."/>
            <person name="Holmes A."/>
            <person name="Rutledge P."/>
            <person name="Paulsen I."/>
            <person name="Coleman N."/>
            <person name="Woyke T."/>
        </authorList>
    </citation>
    <scope>NUCLEOTIDE SEQUENCE [LARGE SCALE GENOMIC DNA]</scope>
    <source>
        <strain evidence="1 2">NBB3</strain>
    </source>
</reference>
<keyword evidence="2" id="KW-1185">Reference proteome</keyword>
<evidence type="ECO:0000313" key="1">
    <source>
        <dbReference type="EMBL" id="AEV75265.1"/>
    </source>
</evidence>
<dbReference type="OrthoDB" id="4730955at2"/>
<evidence type="ECO:0000313" key="2">
    <source>
        <dbReference type="Proteomes" id="UP000005442"/>
    </source>
</evidence>
<dbReference type="EMBL" id="CP003169">
    <property type="protein sequence ID" value="AEV75265.1"/>
    <property type="molecule type" value="Genomic_DNA"/>
</dbReference>
<dbReference type="RefSeq" id="WP_014213009.1">
    <property type="nucleotide sequence ID" value="NC_016604.1"/>
</dbReference>
<dbReference type="AlphaFoldDB" id="G8RSC2"/>
<protein>
    <submittedName>
        <fullName evidence="1">Uncharacterized protein</fullName>
    </submittedName>
</protein>